<name>A0ABZ3IGS8_9FIRM</name>
<gene>
    <name evidence="1" type="ORF">SPSIL_010050</name>
</gene>
<evidence type="ECO:0000313" key="2">
    <source>
        <dbReference type="Proteomes" id="UP000216752"/>
    </source>
</evidence>
<evidence type="ECO:0000313" key="1">
    <source>
        <dbReference type="EMBL" id="XFO64896.1"/>
    </source>
</evidence>
<dbReference type="RefSeq" id="WP_169717658.1">
    <property type="nucleotide sequence ID" value="NZ_CP155573.1"/>
</dbReference>
<keyword evidence="2" id="KW-1185">Reference proteome</keyword>
<dbReference type="EMBL" id="CP155573">
    <property type="protein sequence ID" value="XFO64896.1"/>
    <property type="molecule type" value="Genomic_DNA"/>
</dbReference>
<sequence length="45" mass="4917">MTFKHECGGNAHTTGVGVVAGWNKCICSRCGEILYKWVTTKMLGK</sequence>
<organism evidence="1 2">
    <name type="scientific">Sporomusa silvacetica DSM 10669</name>
    <dbReference type="NCBI Taxonomy" id="1123289"/>
    <lineage>
        <taxon>Bacteria</taxon>
        <taxon>Bacillati</taxon>
        <taxon>Bacillota</taxon>
        <taxon>Negativicutes</taxon>
        <taxon>Selenomonadales</taxon>
        <taxon>Sporomusaceae</taxon>
        <taxon>Sporomusa</taxon>
    </lineage>
</organism>
<protein>
    <submittedName>
        <fullName evidence="1">Uncharacterized protein</fullName>
    </submittedName>
</protein>
<proteinExistence type="predicted"/>
<accession>A0ABZ3IGS8</accession>
<dbReference type="Proteomes" id="UP000216752">
    <property type="component" value="Chromosome"/>
</dbReference>
<reference evidence="1" key="1">
    <citation type="submission" date="2024-05" db="EMBL/GenBank/DDBJ databases">
        <title>Isolation and characterization of Sporomusa carbonis sp. nov., a carboxydotrophic hydrogenogen in the genus of Sporomusa isolated from a charcoal burning pile.</title>
        <authorList>
            <person name="Boeer T."/>
            <person name="Rosenbaum F."/>
            <person name="Eysell L."/>
            <person name="Mueller V."/>
            <person name="Daniel R."/>
            <person name="Poehlein A."/>
        </authorList>
    </citation>
    <scope>NUCLEOTIDE SEQUENCE [LARGE SCALE GENOMIC DNA]</scope>
    <source>
        <strain evidence="1">DSM 10669</strain>
    </source>
</reference>